<dbReference type="PANTHER" id="PTHR24221">
    <property type="entry name" value="ATP-BINDING CASSETTE SUB-FAMILY B"/>
    <property type="match status" value="1"/>
</dbReference>
<keyword evidence="2 7" id="KW-0812">Transmembrane</keyword>
<dbReference type="GO" id="GO:0005524">
    <property type="term" value="F:ATP binding"/>
    <property type="evidence" value="ECO:0007669"/>
    <property type="project" value="UniProtKB-KW"/>
</dbReference>
<keyword evidence="3" id="KW-0547">Nucleotide-binding</keyword>
<evidence type="ECO:0000259" key="8">
    <source>
        <dbReference type="PROSITE" id="PS50893"/>
    </source>
</evidence>
<feature type="transmembrane region" description="Helical" evidence="7">
    <location>
        <begin position="50"/>
        <end position="71"/>
    </location>
</feature>
<feature type="transmembrane region" description="Helical" evidence="7">
    <location>
        <begin position="124"/>
        <end position="145"/>
    </location>
</feature>
<dbReference type="SUPFAM" id="SSF52540">
    <property type="entry name" value="P-loop containing nucleoside triphosphate hydrolases"/>
    <property type="match status" value="1"/>
</dbReference>
<dbReference type="Proteomes" id="UP000037288">
    <property type="component" value="Unassembled WGS sequence"/>
</dbReference>
<evidence type="ECO:0000256" key="6">
    <source>
        <dbReference type="ARBA" id="ARBA00023136"/>
    </source>
</evidence>
<dbReference type="InterPro" id="IPR003439">
    <property type="entry name" value="ABC_transporter-like_ATP-bd"/>
</dbReference>
<keyword evidence="6 7" id="KW-0472">Membrane</keyword>
<dbReference type="PROSITE" id="PS50893">
    <property type="entry name" value="ABC_TRANSPORTER_2"/>
    <property type="match status" value="1"/>
</dbReference>
<feature type="transmembrane region" description="Helical" evidence="7">
    <location>
        <begin position="242"/>
        <end position="260"/>
    </location>
</feature>
<accession>A0A0K9XBU0</accession>
<name>A0A0K9XBU0_9ACTN</name>
<dbReference type="InterPro" id="IPR036640">
    <property type="entry name" value="ABC1_TM_sf"/>
</dbReference>
<feature type="transmembrane region" description="Helical" evidence="7">
    <location>
        <begin position="151"/>
        <end position="170"/>
    </location>
</feature>
<evidence type="ECO:0000313" key="11">
    <source>
        <dbReference type="Proteomes" id="UP000037288"/>
    </source>
</evidence>
<dbReference type="Pfam" id="PF00664">
    <property type="entry name" value="ABC_membrane"/>
    <property type="match status" value="1"/>
</dbReference>
<evidence type="ECO:0000256" key="5">
    <source>
        <dbReference type="ARBA" id="ARBA00022989"/>
    </source>
</evidence>
<dbReference type="GO" id="GO:0005886">
    <property type="term" value="C:plasma membrane"/>
    <property type="evidence" value="ECO:0007669"/>
    <property type="project" value="UniProtKB-SubCell"/>
</dbReference>
<dbReference type="EMBL" id="LFXA01000013">
    <property type="protein sequence ID" value="KNB50879.1"/>
    <property type="molecule type" value="Genomic_DNA"/>
</dbReference>
<reference evidence="11" key="1">
    <citation type="submission" date="2015-07" db="EMBL/GenBank/DDBJ databases">
        <title>Draft genome sequence of Streptomyces sp. CMAA 1322, a bacterium isolated from Caatinga biome, from dry forest semiarid of Brazil.</title>
        <authorList>
            <person name="Santos S.N."/>
            <person name="Gacesa R."/>
            <person name="Taketani R.G."/>
            <person name="Long P.F."/>
            <person name="Melo I.S."/>
        </authorList>
    </citation>
    <scope>NUCLEOTIDE SEQUENCE [LARGE SCALE GENOMIC DNA]</scope>
    <source>
        <strain evidence="11">CMAA 1322</strain>
    </source>
</reference>
<organism evidence="10 11">
    <name type="scientific">Streptomyces caatingaensis</name>
    <dbReference type="NCBI Taxonomy" id="1678637"/>
    <lineage>
        <taxon>Bacteria</taxon>
        <taxon>Bacillati</taxon>
        <taxon>Actinomycetota</taxon>
        <taxon>Actinomycetes</taxon>
        <taxon>Kitasatosporales</taxon>
        <taxon>Streptomycetaceae</taxon>
        <taxon>Streptomyces</taxon>
    </lineage>
</organism>
<dbReference type="PATRIC" id="fig|1678637.3.peg.4290"/>
<protein>
    <recommendedName>
        <fullName evidence="12">ABC transporter ATP-binding protein</fullName>
    </recommendedName>
</protein>
<keyword evidence="4" id="KW-0067">ATP-binding</keyword>
<dbReference type="PANTHER" id="PTHR24221:SF654">
    <property type="entry name" value="ATP-BINDING CASSETTE SUB-FAMILY B MEMBER 6"/>
    <property type="match status" value="1"/>
</dbReference>
<dbReference type="InterPro" id="IPR011527">
    <property type="entry name" value="ABC1_TM_dom"/>
</dbReference>
<dbReference type="Gene3D" id="3.40.50.300">
    <property type="entry name" value="P-loop containing nucleotide triphosphate hydrolases"/>
    <property type="match status" value="1"/>
</dbReference>
<evidence type="ECO:0000256" key="7">
    <source>
        <dbReference type="SAM" id="Phobius"/>
    </source>
</evidence>
<keyword evidence="11" id="KW-1185">Reference proteome</keyword>
<feature type="domain" description="ABC transporter" evidence="8">
    <location>
        <begin position="328"/>
        <end position="549"/>
    </location>
</feature>
<dbReference type="GO" id="GO:0034040">
    <property type="term" value="F:ATPase-coupled lipid transmembrane transporter activity"/>
    <property type="evidence" value="ECO:0007669"/>
    <property type="project" value="TreeGrafter"/>
</dbReference>
<dbReference type="PROSITE" id="PS50929">
    <property type="entry name" value="ABC_TM1F"/>
    <property type="match status" value="1"/>
</dbReference>
<dbReference type="InterPro" id="IPR003593">
    <property type="entry name" value="AAA+_ATPase"/>
</dbReference>
<dbReference type="GO" id="GO:0140359">
    <property type="term" value="F:ABC-type transporter activity"/>
    <property type="evidence" value="ECO:0007669"/>
    <property type="project" value="InterPro"/>
</dbReference>
<evidence type="ECO:0000313" key="10">
    <source>
        <dbReference type="EMBL" id="KNB50879.1"/>
    </source>
</evidence>
<dbReference type="InterPro" id="IPR027417">
    <property type="entry name" value="P-loop_NTPase"/>
</dbReference>
<evidence type="ECO:0008006" key="12">
    <source>
        <dbReference type="Google" id="ProtNLM"/>
    </source>
</evidence>
<dbReference type="InterPro" id="IPR039421">
    <property type="entry name" value="Type_1_exporter"/>
</dbReference>
<dbReference type="Gene3D" id="1.20.1560.10">
    <property type="entry name" value="ABC transporter type 1, transmembrane domain"/>
    <property type="match status" value="1"/>
</dbReference>
<proteinExistence type="predicted"/>
<feature type="transmembrane region" description="Helical" evidence="7">
    <location>
        <begin position="12"/>
        <end position="30"/>
    </location>
</feature>
<dbReference type="PROSITE" id="PS00211">
    <property type="entry name" value="ABC_TRANSPORTER_1"/>
    <property type="match status" value="1"/>
</dbReference>
<evidence type="ECO:0000256" key="1">
    <source>
        <dbReference type="ARBA" id="ARBA00004651"/>
    </source>
</evidence>
<evidence type="ECO:0000259" key="9">
    <source>
        <dbReference type="PROSITE" id="PS50929"/>
    </source>
</evidence>
<dbReference type="STRING" id="1678637.AC230_20040"/>
<dbReference type="InterPro" id="IPR017871">
    <property type="entry name" value="ABC_transporter-like_CS"/>
</dbReference>
<evidence type="ECO:0000256" key="4">
    <source>
        <dbReference type="ARBA" id="ARBA00022840"/>
    </source>
</evidence>
<gene>
    <name evidence="10" type="ORF">AC230_20040</name>
</gene>
<dbReference type="AlphaFoldDB" id="A0A0K9XBU0"/>
<evidence type="ECO:0000256" key="2">
    <source>
        <dbReference type="ARBA" id="ARBA00022692"/>
    </source>
</evidence>
<sequence length="552" mass="58572">MLRGALRPHRGTVALAMAAACLRQLSLLAVPWCVKNALDHGIQHEDHRALLLWAGATALAAGLQFAGLYGWQFWSGSADAKVGADLRARLLEHLSVLDRAALASRGHGDLAMRATRDTDLVREWVHGLAVWVVLATTFVVVLPGLAVLDPMLLLVTVGMLPFLVWVNLYFPRRFGAASDELARAHGERAEAVTDLLQLGTGLRGTGGHRPLVARHERTSAEVTDRTVVAARIEASWAAVAPFVPRVAVAVGVGVGGLAVLHDRLTIGGLVNFTSWMAYITLATTVLVDRLRELGQADVAAARIDEALTIPATVTDPERPVALSPGGDLELSGVSAERDGVTVLAPVDLTVRRGEFVAVRGATGSGKSTLLRLPARLDDPATGAVRYGGVDLRDAALDDVRRRIGYVAQRPLLLSGTVAENLRLGRDLSDDALRAACETACIHDQIAAMPDGYDTPLGESGTALSGGQIQRLAIARGLLGDPEVLVLDDSTSALDTTTEKLVLERLRAWADGRTVIFATHRTAVLEAADRVVRLPDRSGDAVLSLASSEADRG</sequence>
<feature type="transmembrane region" description="Helical" evidence="7">
    <location>
        <begin position="266"/>
        <end position="287"/>
    </location>
</feature>
<dbReference type="Pfam" id="PF00005">
    <property type="entry name" value="ABC_tran"/>
    <property type="match status" value="1"/>
</dbReference>
<comment type="subcellular location">
    <subcellularLocation>
        <location evidence="1">Cell membrane</location>
        <topology evidence="1">Multi-pass membrane protein</topology>
    </subcellularLocation>
</comment>
<evidence type="ECO:0000256" key="3">
    <source>
        <dbReference type="ARBA" id="ARBA00022741"/>
    </source>
</evidence>
<feature type="domain" description="ABC transmembrane type-1" evidence="9">
    <location>
        <begin position="14"/>
        <end position="295"/>
    </location>
</feature>
<comment type="caution">
    <text evidence="10">The sequence shown here is derived from an EMBL/GenBank/DDBJ whole genome shotgun (WGS) entry which is preliminary data.</text>
</comment>
<dbReference type="SUPFAM" id="SSF90123">
    <property type="entry name" value="ABC transporter transmembrane region"/>
    <property type="match status" value="1"/>
</dbReference>
<dbReference type="PROSITE" id="PS51257">
    <property type="entry name" value="PROKAR_LIPOPROTEIN"/>
    <property type="match status" value="1"/>
</dbReference>
<dbReference type="SMART" id="SM00382">
    <property type="entry name" value="AAA"/>
    <property type="match status" value="1"/>
</dbReference>
<dbReference type="GO" id="GO:0016887">
    <property type="term" value="F:ATP hydrolysis activity"/>
    <property type="evidence" value="ECO:0007669"/>
    <property type="project" value="InterPro"/>
</dbReference>
<keyword evidence="5 7" id="KW-1133">Transmembrane helix</keyword>